<dbReference type="Pfam" id="PF00067">
    <property type="entry name" value="p450"/>
    <property type="match status" value="2"/>
</dbReference>
<dbReference type="GO" id="GO:0004497">
    <property type="term" value="F:monooxygenase activity"/>
    <property type="evidence" value="ECO:0007669"/>
    <property type="project" value="UniProtKB-KW"/>
</dbReference>
<comment type="similarity">
    <text evidence="2 8">Belongs to the cytochrome P450 family.</text>
</comment>
<evidence type="ECO:0000256" key="4">
    <source>
        <dbReference type="ARBA" id="ARBA00022723"/>
    </source>
</evidence>
<dbReference type="AlphaFoldDB" id="A0A9W8K6K4"/>
<evidence type="ECO:0000256" key="3">
    <source>
        <dbReference type="ARBA" id="ARBA00022617"/>
    </source>
</evidence>
<keyword evidence="4 8" id="KW-0479">Metal-binding</keyword>
<evidence type="ECO:0000256" key="8">
    <source>
        <dbReference type="RuleBase" id="RU000461"/>
    </source>
</evidence>
<evidence type="ECO:0008006" key="11">
    <source>
        <dbReference type="Google" id="ProtNLM"/>
    </source>
</evidence>
<sequence>MPGLALIALTITVIYACRKYIAFRNAVRSVLDLPGYRVLFTQYSLVANLLPPIPGISPGSNHFFTDKYATFERTGWDISTVVAALPDAEPTVVLADAEAIKEVTSSRARFPKPVAMYEVLSLFGRNIVASEGEEWKKYRKISAPAFSDRNNKLVWDETVRIMIGLFDEVWKNAQTISVDHCVEITLPIALFVIGIAGECFGRRISWQEDVAIPPGHEMSFKDALHIVSTDIFIKMFTPEKLLGLTTKFRRIRRAFEELEMYMVEMIKERQTSEKVERHDLFTSLLEANTNDLDVTSLTESELIGNIFIFLLAGHEVVNVPKYSAEDTTLVAGNPNGEKLTVPIPKGAKIAINTPGLHYNPRYWKDPHTFKPSRFLEDWNKDAFLPFSAGARACLGRKFFETEGIAILTMLVSRYKISIKDDPKFAHETLEQRKKRVLATRNALTLTPLQVPLTFTRRA</sequence>
<keyword evidence="7 8" id="KW-0503">Monooxygenase</keyword>
<keyword evidence="5 8" id="KW-0560">Oxidoreductase</keyword>
<comment type="caution">
    <text evidence="9">The sequence shown here is derived from an EMBL/GenBank/DDBJ whole genome shotgun (WGS) entry which is preliminary data.</text>
</comment>
<dbReference type="Gene3D" id="1.10.630.10">
    <property type="entry name" value="Cytochrome P450"/>
    <property type="match status" value="2"/>
</dbReference>
<evidence type="ECO:0000256" key="7">
    <source>
        <dbReference type="ARBA" id="ARBA00023033"/>
    </source>
</evidence>
<dbReference type="EMBL" id="JANKHO010000150">
    <property type="protein sequence ID" value="KAJ3514321.1"/>
    <property type="molecule type" value="Genomic_DNA"/>
</dbReference>
<dbReference type="InterPro" id="IPR017972">
    <property type="entry name" value="Cyt_P450_CS"/>
</dbReference>
<keyword evidence="3 8" id="KW-0349">Heme</keyword>
<evidence type="ECO:0000256" key="5">
    <source>
        <dbReference type="ARBA" id="ARBA00023002"/>
    </source>
</evidence>
<keyword evidence="10" id="KW-1185">Reference proteome</keyword>
<dbReference type="PANTHER" id="PTHR24292">
    <property type="entry name" value="CYTOCHROME P450"/>
    <property type="match status" value="1"/>
</dbReference>
<reference evidence="9" key="1">
    <citation type="submission" date="2022-07" db="EMBL/GenBank/DDBJ databases">
        <title>Genome Sequence of Agrocybe chaxingu.</title>
        <authorList>
            <person name="Buettner E."/>
        </authorList>
    </citation>
    <scope>NUCLEOTIDE SEQUENCE</scope>
    <source>
        <strain evidence="9">MP-N11</strain>
    </source>
</reference>
<organism evidence="9 10">
    <name type="scientific">Agrocybe chaxingu</name>
    <dbReference type="NCBI Taxonomy" id="84603"/>
    <lineage>
        <taxon>Eukaryota</taxon>
        <taxon>Fungi</taxon>
        <taxon>Dikarya</taxon>
        <taxon>Basidiomycota</taxon>
        <taxon>Agaricomycotina</taxon>
        <taxon>Agaricomycetes</taxon>
        <taxon>Agaricomycetidae</taxon>
        <taxon>Agaricales</taxon>
        <taxon>Agaricineae</taxon>
        <taxon>Strophariaceae</taxon>
        <taxon>Agrocybe</taxon>
    </lineage>
</organism>
<evidence type="ECO:0000256" key="6">
    <source>
        <dbReference type="ARBA" id="ARBA00023004"/>
    </source>
</evidence>
<evidence type="ECO:0000313" key="10">
    <source>
        <dbReference type="Proteomes" id="UP001148786"/>
    </source>
</evidence>
<dbReference type="InterPro" id="IPR050476">
    <property type="entry name" value="Insect_CytP450_Detox"/>
</dbReference>
<proteinExistence type="inferred from homology"/>
<dbReference type="GO" id="GO:0005506">
    <property type="term" value="F:iron ion binding"/>
    <property type="evidence" value="ECO:0007669"/>
    <property type="project" value="InterPro"/>
</dbReference>
<dbReference type="PANTHER" id="PTHR24292:SF54">
    <property type="entry name" value="CYP9F3-RELATED"/>
    <property type="match status" value="1"/>
</dbReference>
<gene>
    <name evidence="9" type="ORF">NLJ89_g2442</name>
</gene>
<dbReference type="PROSITE" id="PS00086">
    <property type="entry name" value="CYTOCHROME_P450"/>
    <property type="match status" value="1"/>
</dbReference>
<name>A0A9W8K6K4_9AGAR</name>
<protein>
    <recommendedName>
        <fullName evidence="11">Cytochrome P450</fullName>
    </recommendedName>
</protein>
<evidence type="ECO:0000313" key="9">
    <source>
        <dbReference type="EMBL" id="KAJ3514321.1"/>
    </source>
</evidence>
<dbReference type="InterPro" id="IPR001128">
    <property type="entry name" value="Cyt_P450"/>
</dbReference>
<evidence type="ECO:0000256" key="1">
    <source>
        <dbReference type="ARBA" id="ARBA00001971"/>
    </source>
</evidence>
<dbReference type="Proteomes" id="UP001148786">
    <property type="component" value="Unassembled WGS sequence"/>
</dbReference>
<keyword evidence="6 8" id="KW-0408">Iron</keyword>
<dbReference type="GO" id="GO:0020037">
    <property type="term" value="F:heme binding"/>
    <property type="evidence" value="ECO:0007669"/>
    <property type="project" value="InterPro"/>
</dbReference>
<dbReference type="GO" id="GO:0016705">
    <property type="term" value="F:oxidoreductase activity, acting on paired donors, with incorporation or reduction of molecular oxygen"/>
    <property type="evidence" value="ECO:0007669"/>
    <property type="project" value="InterPro"/>
</dbReference>
<comment type="cofactor">
    <cofactor evidence="1">
        <name>heme</name>
        <dbReference type="ChEBI" id="CHEBI:30413"/>
    </cofactor>
</comment>
<evidence type="ECO:0000256" key="2">
    <source>
        <dbReference type="ARBA" id="ARBA00010617"/>
    </source>
</evidence>
<dbReference type="OrthoDB" id="1470350at2759"/>
<accession>A0A9W8K6K4</accession>
<dbReference type="InterPro" id="IPR036396">
    <property type="entry name" value="Cyt_P450_sf"/>
</dbReference>
<dbReference type="SUPFAM" id="SSF48264">
    <property type="entry name" value="Cytochrome P450"/>
    <property type="match status" value="1"/>
</dbReference>